<gene>
    <name evidence="1" type="primary">WBGene00090725</name>
</gene>
<keyword evidence="2" id="KW-1185">Reference proteome</keyword>
<accession>A0A454XIZ4</accession>
<dbReference type="EnsemblMetazoa" id="PPA01171.1">
    <property type="protein sequence ID" value="PPA01171.1"/>
    <property type="gene ID" value="WBGene00090725"/>
</dbReference>
<dbReference type="Proteomes" id="UP000005239">
    <property type="component" value="Unassembled WGS sequence"/>
</dbReference>
<evidence type="ECO:0000313" key="1">
    <source>
        <dbReference type="EnsemblMetazoa" id="PPA01171.1"/>
    </source>
</evidence>
<accession>A0A8R1U2A3</accession>
<dbReference type="AlphaFoldDB" id="A0A454XIZ4"/>
<evidence type="ECO:0000313" key="2">
    <source>
        <dbReference type="Proteomes" id="UP000005239"/>
    </source>
</evidence>
<dbReference type="PANTHER" id="PTHR35573:SF1">
    <property type="entry name" value="ML DOMAIN-CONTAINING PROTEIN"/>
    <property type="match status" value="1"/>
</dbReference>
<dbReference type="OrthoDB" id="5856944at2759"/>
<sequence>MLSLLVIASLFGASSAASIANAACGFPNGTETAFQWWQGEGTADFQILKLEPIDAAGNPVYPVYLNQPLRVKAHFINNQNEFVAGKLLLSMKLSKYGSWSGCAWNEINTQNLLNNQDACEADISCPVVTGEHDMIITLDFSKHKVVISMLENDAPYQLQLTLTDQTSNTYVTVYTQTRCFTK</sequence>
<reference evidence="2" key="1">
    <citation type="journal article" date="2008" name="Nat. Genet.">
        <title>The Pristionchus pacificus genome provides a unique perspective on nematode lifestyle and parasitism.</title>
        <authorList>
            <person name="Dieterich C."/>
            <person name="Clifton S.W."/>
            <person name="Schuster L.N."/>
            <person name="Chinwalla A."/>
            <person name="Delehaunty K."/>
            <person name="Dinkelacker I."/>
            <person name="Fulton L."/>
            <person name="Fulton R."/>
            <person name="Godfrey J."/>
            <person name="Minx P."/>
            <person name="Mitreva M."/>
            <person name="Roeseler W."/>
            <person name="Tian H."/>
            <person name="Witte H."/>
            <person name="Yang S.P."/>
            <person name="Wilson R.K."/>
            <person name="Sommer R.J."/>
        </authorList>
    </citation>
    <scope>NUCLEOTIDE SEQUENCE [LARGE SCALE GENOMIC DNA]</scope>
    <source>
        <strain evidence="2">PS312</strain>
    </source>
</reference>
<dbReference type="OMA" id="KLYKWGG"/>
<reference evidence="1" key="2">
    <citation type="submission" date="2022-06" db="UniProtKB">
        <authorList>
            <consortium name="EnsemblMetazoa"/>
        </authorList>
    </citation>
    <scope>IDENTIFICATION</scope>
    <source>
        <strain evidence="1">PS312</strain>
    </source>
</reference>
<dbReference type="PANTHER" id="PTHR35573">
    <property type="entry name" value="PROTEIN CBG22129"/>
    <property type="match status" value="1"/>
</dbReference>
<proteinExistence type="predicted"/>
<name>A0A454XIZ4_PRIPA</name>
<protein>
    <submittedName>
        <fullName evidence="1">Uncharacterized protein</fullName>
    </submittedName>
</protein>
<organism evidence="1 2">
    <name type="scientific">Pristionchus pacificus</name>
    <name type="common">Parasitic nematode worm</name>
    <dbReference type="NCBI Taxonomy" id="54126"/>
    <lineage>
        <taxon>Eukaryota</taxon>
        <taxon>Metazoa</taxon>
        <taxon>Ecdysozoa</taxon>
        <taxon>Nematoda</taxon>
        <taxon>Chromadorea</taxon>
        <taxon>Rhabditida</taxon>
        <taxon>Rhabditina</taxon>
        <taxon>Diplogasteromorpha</taxon>
        <taxon>Diplogasteroidea</taxon>
        <taxon>Neodiplogasteridae</taxon>
        <taxon>Pristionchus</taxon>
    </lineage>
</organism>